<dbReference type="InterPro" id="IPR001005">
    <property type="entry name" value="SANT/Myb"/>
</dbReference>
<evidence type="ECO:0000313" key="4">
    <source>
        <dbReference type="Proteomes" id="UP001642409"/>
    </source>
</evidence>
<dbReference type="CDD" id="cd00167">
    <property type="entry name" value="SANT"/>
    <property type="match status" value="1"/>
</dbReference>
<reference evidence="3 4" key="2">
    <citation type="submission" date="2024-07" db="EMBL/GenBank/DDBJ databases">
        <authorList>
            <person name="Akdeniz Z."/>
        </authorList>
    </citation>
    <scope>NUCLEOTIDE SEQUENCE [LARGE SCALE GENOMIC DNA]</scope>
</reference>
<gene>
    <name evidence="2" type="ORF">HINF_LOCUS16439</name>
    <name evidence="3" type="ORF">HINF_LOCUS58316</name>
</gene>
<dbReference type="SUPFAM" id="SSF46689">
    <property type="entry name" value="Homeodomain-like"/>
    <property type="match status" value="1"/>
</dbReference>
<keyword evidence="4" id="KW-1185">Reference proteome</keyword>
<dbReference type="PROSITE" id="PS50090">
    <property type="entry name" value="MYB_LIKE"/>
    <property type="match status" value="1"/>
</dbReference>
<dbReference type="EMBL" id="CAXDID020000327">
    <property type="protein sequence ID" value="CAL6077431.1"/>
    <property type="molecule type" value="Genomic_DNA"/>
</dbReference>
<feature type="domain" description="Myb-like" evidence="1">
    <location>
        <begin position="8"/>
        <end position="52"/>
    </location>
</feature>
<dbReference type="AlphaFoldDB" id="A0AA86TU15"/>
<reference evidence="2" key="1">
    <citation type="submission" date="2023-06" db="EMBL/GenBank/DDBJ databases">
        <authorList>
            <person name="Kurt Z."/>
        </authorList>
    </citation>
    <scope>NUCLEOTIDE SEQUENCE</scope>
</reference>
<dbReference type="EMBL" id="CATOUU010000418">
    <property type="protein sequence ID" value="CAI9928794.1"/>
    <property type="molecule type" value="Genomic_DNA"/>
</dbReference>
<dbReference type="Proteomes" id="UP001642409">
    <property type="component" value="Unassembled WGS sequence"/>
</dbReference>
<proteinExistence type="predicted"/>
<evidence type="ECO:0000259" key="1">
    <source>
        <dbReference type="PROSITE" id="PS50090"/>
    </source>
</evidence>
<name>A0AA86TU15_9EUKA</name>
<evidence type="ECO:0000313" key="2">
    <source>
        <dbReference type="EMBL" id="CAI9928794.1"/>
    </source>
</evidence>
<dbReference type="InterPro" id="IPR009057">
    <property type="entry name" value="Homeodomain-like_sf"/>
</dbReference>
<dbReference type="Gene3D" id="1.10.10.60">
    <property type="entry name" value="Homeodomain-like"/>
    <property type="match status" value="1"/>
</dbReference>
<dbReference type="Pfam" id="PF00249">
    <property type="entry name" value="Myb_DNA-binding"/>
    <property type="match status" value="1"/>
</dbReference>
<dbReference type="SMART" id="SM00717">
    <property type="entry name" value="SANT"/>
    <property type="match status" value="1"/>
</dbReference>
<evidence type="ECO:0000313" key="3">
    <source>
        <dbReference type="EMBL" id="CAL6077431.1"/>
    </source>
</evidence>
<protein>
    <submittedName>
        <fullName evidence="2">SANT/Myb domain</fullName>
    </submittedName>
    <submittedName>
        <fullName evidence="3">SANT/Myb_domain</fullName>
    </submittedName>
</protein>
<sequence>MQKKYHGWTEGERAYILNAVRRSGPKINWIQIQKNLPHRTVQQCKSFYNNSVKLYQLERLLPKTSLTSIARMALSHLFIADVTQIRDREKQAYVDQITSDILLNVFLVQAGNFKCGLDLNLIALVREMIIVFNQIKAQMIEEIYVNGHAVFECSCVSQQQLDAVIKLAATYKTDDLFLQLSAVVAHGEVQKGKAQIFQFTMINYNFLNYSQQILIDE</sequence>
<organism evidence="2">
    <name type="scientific">Hexamita inflata</name>
    <dbReference type="NCBI Taxonomy" id="28002"/>
    <lineage>
        <taxon>Eukaryota</taxon>
        <taxon>Metamonada</taxon>
        <taxon>Diplomonadida</taxon>
        <taxon>Hexamitidae</taxon>
        <taxon>Hexamitinae</taxon>
        <taxon>Hexamita</taxon>
    </lineage>
</organism>
<accession>A0AA86TU15</accession>
<comment type="caution">
    <text evidence="2">The sequence shown here is derived from an EMBL/GenBank/DDBJ whole genome shotgun (WGS) entry which is preliminary data.</text>
</comment>